<gene>
    <name evidence="4" type="ORF">HIJ39_15315</name>
</gene>
<dbReference type="InterPro" id="IPR015797">
    <property type="entry name" value="NUDIX_hydrolase-like_dom_sf"/>
</dbReference>
<evidence type="ECO:0000256" key="2">
    <source>
        <dbReference type="ARBA" id="ARBA00022801"/>
    </source>
</evidence>
<protein>
    <submittedName>
        <fullName evidence="4">NUDIX domain-containing protein</fullName>
    </submittedName>
</protein>
<reference evidence="4 5" key="1">
    <citation type="submission" date="2020-04" db="EMBL/GenBank/DDBJ databases">
        <authorList>
            <person name="Zhang R."/>
            <person name="Schippers A."/>
        </authorList>
    </citation>
    <scope>NUCLEOTIDE SEQUENCE [LARGE SCALE GENOMIC DNA]</scope>
    <source>
        <strain evidence="4 5">DSM 109850</strain>
    </source>
</reference>
<evidence type="ECO:0000313" key="5">
    <source>
        <dbReference type="Proteomes" id="UP000533476"/>
    </source>
</evidence>
<evidence type="ECO:0000313" key="4">
    <source>
        <dbReference type="EMBL" id="NMP23711.1"/>
    </source>
</evidence>
<dbReference type="AlphaFoldDB" id="A0A7Y0L6M4"/>
<organism evidence="4 5">
    <name type="scientific">Sulfobacillus harzensis</name>
    <dbReference type="NCBI Taxonomy" id="2729629"/>
    <lineage>
        <taxon>Bacteria</taxon>
        <taxon>Bacillati</taxon>
        <taxon>Bacillota</taxon>
        <taxon>Clostridia</taxon>
        <taxon>Eubacteriales</taxon>
        <taxon>Clostridiales Family XVII. Incertae Sedis</taxon>
        <taxon>Sulfobacillus</taxon>
    </lineage>
</organism>
<dbReference type="InterPro" id="IPR020084">
    <property type="entry name" value="NUDIX_hydrolase_CS"/>
</dbReference>
<comment type="cofactor">
    <cofactor evidence="1">
        <name>Mg(2+)</name>
        <dbReference type="ChEBI" id="CHEBI:18420"/>
    </cofactor>
</comment>
<dbReference type="SUPFAM" id="SSF55811">
    <property type="entry name" value="Nudix"/>
    <property type="match status" value="1"/>
</dbReference>
<feature type="domain" description="Nudix hydrolase" evidence="3">
    <location>
        <begin position="9"/>
        <end position="139"/>
    </location>
</feature>
<name>A0A7Y0L6M4_9FIRM</name>
<dbReference type="EMBL" id="JABBVZ010000063">
    <property type="protein sequence ID" value="NMP23711.1"/>
    <property type="molecule type" value="Genomic_DNA"/>
</dbReference>
<keyword evidence="5" id="KW-1185">Reference proteome</keyword>
<evidence type="ECO:0000259" key="3">
    <source>
        <dbReference type="PROSITE" id="PS51462"/>
    </source>
</evidence>
<dbReference type="InterPro" id="IPR000086">
    <property type="entry name" value="NUDIX_hydrolase_dom"/>
</dbReference>
<keyword evidence="2" id="KW-0378">Hydrolase</keyword>
<dbReference type="Pfam" id="PF00293">
    <property type="entry name" value="NUDIX"/>
    <property type="match status" value="1"/>
</dbReference>
<dbReference type="Gene3D" id="3.90.79.10">
    <property type="entry name" value="Nucleoside Triphosphate Pyrophosphohydrolase"/>
    <property type="match status" value="1"/>
</dbReference>
<dbReference type="Proteomes" id="UP000533476">
    <property type="component" value="Unassembled WGS sequence"/>
</dbReference>
<sequence length="152" mass="17674">MAETRAGYRVRAVVAVHLLLRRDSQVLLLRRYNTGYHDGDYSVPAGHVESNEGIRTAMHREAEEEIGIRMRDEDLEPIGVLYRKSDSERVDFFFGCSRREGLVANCEPAKCDELRWCDVHDLPRNVVPYVREAIALFGERERWFGEFGWDEV</sequence>
<dbReference type="PROSITE" id="PS00893">
    <property type="entry name" value="NUDIX_BOX"/>
    <property type="match status" value="1"/>
</dbReference>
<evidence type="ECO:0000256" key="1">
    <source>
        <dbReference type="ARBA" id="ARBA00001946"/>
    </source>
</evidence>
<dbReference type="RefSeq" id="WP_169101222.1">
    <property type="nucleotide sequence ID" value="NZ_JABBVZ010000063.1"/>
</dbReference>
<dbReference type="GO" id="GO:0016787">
    <property type="term" value="F:hydrolase activity"/>
    <property type="evidence" value="ECO:0007669"/>
    <property type="project" value="UniProtKB-KW"/>
</dbReference>
<dbReference type="PANTHER" id="PTHR43046">
    <property type="entry name" value="GDP-MANNOSE MANNOSYL HYDROLASE"/>
    <property type="match status" value="1"/>
</dbReference>
<proteinExistence type="predicted"/>
<accession>A0A7Y0L6M4</accession>
<dbReference type="CDD" id="cd04683">
    <property type="entry name" value="NUDIX_Hydrolase"/>
    <property type="match status" value="1"/>
</dbReference>
<comment type="caution">
    <text evidence="4">The sequence shown here is derived from an EMBL/GenBank/DDBJ whole genome shotgun (WGS) entry which is preliminary data.</text>
</comment>
<dbReference type="PROSITE" id="PS51462">
    <property type="entry name" value="NUDIX"/>
    <property type="match status" value="1"/>
</dbReference>
<dbReference type="PANTHER" id="PTHR43046:SF14">
    <property type="entry name" value="MUTT_NUDIX FAMILY PROTEIN"/>
    <property type="match status" value="1"/>
</dbReference>